<dbReference type="AlphaFoldDB" id="A0A9D4X9S2"/>
<proteinExistence type="predicted"/>
<dbReference type="EMBL" id="JAMSHJ010000004">
    <property type="protein sequence ID" value="KAI5417164.1"/>
    <property type="molecule type" value="Genomic_DNA"/>
</dbReference>
<comment type="caution">
    <text evidence="1">The sequence shown here is derived from an EMBL/GenBank/DDBJ whole genome shotgun (WGS) entry which is preliminary data.</text>
</comment>
<evidence type="ECO:0000313" key="2">
    <source>
        <dbReference type="Proteomes" id="UP001058974"/>
    </source>
</evidence>
<sequence>MDSVFFIFILSISPRRVCNLTCFTLSAPLYAFSKVSQAPFDVVEPAIFSNADSSTALNNMYNAVLSFDRVSFNAFVWAALRPVVLPGSSKPSLVTSHASNEPSNAFIWMLQFS</sequence>
<name>A0A9D4X9S2_PEA</name>
<protein>
    <submittedName>
        <fullName evidence="1">Uncharacterized protein</fullName>
    </submittedName>
</protein>
<reference evidence="1 2" key="1">
    <citation type="journal article" date="2022" name="Nat. Genet.">
        <title>Improved pea reference genome and pan-genome highlight genomic features and evolutionary characteristics.</title>
        <authorList>
            <person name="Yang T."/>
            <person name="Liu R."/>
            <person name="Luo Y."/>
            <person name="Hu S."/>
            <person name="Wang D."/>
            <person name="Wang C."/>
            <person name="Pandey M.K."/>
            <person name="Ge S."/>
            <person name="Xu Q."/>
            <person name="Li N."/>
            <person name="Li G."/>
            <person name="Huang Y."/>
            <person name="Saxena R.K."/>
            <person name="Ji Y."/>
            <person name="Li M."/>
            <person name="Yan X."/>
            <person name="He Y."/>
            <person name="Liu Y."/>
            <person name="Wang X."/>
            <person name="Xiang C."/>
            <person name="Varshney R.K."/>
            <person name="Ding H."/>
            <person name="Gao S."/>
            <person name="Zong X."/>
        </authorList>
    </citation>
    <scope>NUCLEOTIDE SEQUENCE [LARGE SCALE GENOMIC DNA]</scope>
    <source>
        <strain evidence="1 2">cv. Zhongwan 6</strain>
    </source>
</reference>
<accession>A0A9D4X9S2</accession>
<keyword evidence="2" id="KW-1185">Reference proteome</keyword>
<gene>
    <name evidence="1" type="ORF">KIW84_041962</name>
</gene>
<evidence type="ECO:0000313" key="1">
    <source>
        <dbReference type="EMBL" id="KAI5417164.1"/>
    </source>
</evidence>
<dbReference type="Gramene" id="Psat04G0196200-T1">
    <property type="protein sequence ID" value="KAI5417164.1"/>
    <property type="gene ID" value="KIW84_041962"/>
</dbReference>
<dbReference type="Proteomes" id="UP001058974">
    <property type="component" value="Chromosome 4"/>
</dbReference>
<organism evidence="1 2">
    <name type="scientific">Pisum sativum</name>
    <name type="common">Garden pea</name>
    <name type="synonym">Lathyrus oleraceus</name>
    <dbReference type="NCBI Taxonomy" id="3888"/>
    <lineage>
        <taxon>Eukaryota</taxon>
        <taxon>Viridiplantae</taxon>
        <taxon>Streptophyta</taxon>
        <taxon>Embryophyta</taxon>
        <taxon>Tracheophyta</taxon>
        <taxon>Spermatophyta</taxon>
        <taxon>Magnoliopsida</taxon>
        <taxon>eudicotyledons</taxon>
        <taxon>Gunneridae</taxon>
        <taxon>Pentapetalae</taxon>
        <taxon>rosids</taxon>
        <taxon>fabids</taxon>
        <taxon>Fabales</taxon>
        <taxon>Fabaceae</taxon>
        <taxon>Papilionoideae</taxon>
        <taxon>50 kb inversion clade</taxon>
        <taxon>NPAAA clade</taxon>
        <taxon>Hologalegina</taxon>
        <taxon>IRL clade</taxon>
        <taxon>Fabeae</taxon>
        <taxon>Lathyrus</taxon>
    </lineage>
</organism>